<dbReference type="RefSeq" id="WP_394385168.1">
    <property type="nucleotide sequence ID" value="NZ_JBIGIB010000003.1"/>
</dbReference>
<proteinExistence type="predicted"/>
<feature type="region of interest" description="Disordered" evidence="2">
    <location>
        <begin position="77"/>
        <end position="104"/>
    </location>
</feature>
<dbReference type="EMBL" id="JBIGIB010000003">
    <property type="protein sequence ID" value="MFG6467518.1"/>
    <property type="molecule type" value="Genomic_DNA"/>
</dbReference>
<accession>A0ABW7GZV7</accession>
<evidence type="ECO:0000313" key="4">
    <source>
        <dbReference type="EMBL" id="MFG6467518.1"/>
    </source>
</evidence>
<dbReference type="Proteomes" id="UP001606303">
    <property type="component" value="Unassembled WGS sequence"/>
</dbReference>
<gene>
    <name evidence="4" type="ORF">ACG01O_12920</name>
</gene>
<organism evidence="4 5">
    <name type="scientific">Pelomonas baiyunensis</name>
    <dbReference type="NCBI Taxonomy" id="3299026"/>
    <lineage>
        <taxon>Bacteria</taxon>
        <taxon>Pseudomonadati</taxon>
        <taxon>Pseudomonadota</taxon>
        <taxon>Betaproteobacteria</taxon>
        <taxon>Burkholderiales</taxon>
        <taxon>Sphaerotilaceae</taxon>
        <taxon>Roseateles</taxon>
    </lineage>
</organism>
<keyword evidence="1" id="KW-0175">Coiled coil</keyword>
<evidence type="ECO:0000256" key="1">
    <source>
        <dbReference type="SAM" id="Coils"/>
    </source>
</evidence>
<sequence length="989" mass="108339">MKPCLKHILSLPEEFQDKLVKKVETLIRIGVAQQDANQAALSALIEEAIDEMEAIESALREQHPDLFIQTDAMRAANEPATAPPAADDQATTPELRHSRGQHTLPDFGTLAQAQEALQDRYNRWKQTIEAVRGQGGTVNEVNDFYATEERFWGKVGAQNEAFGKEIQRFVRDVHADGLELDDVALYAYAKHAAERNRHIAKLRADMPDGGSGMATDEADAILTAAGQAGLDEALDRHAQTLWDWIDGTRDVLEQGGLITPEQRRSWDDSFRYYVPLRGREGMTEKRASSKGFNLKGKDAIRAMGRQSKAQQIIEQIIQDRVRAYTRAGKNEVLRSFLAFVLDNPSPNLWQVDAVETRPVIRRDSEGDEVVELADRIVTSNTITIMDGGQSVRVLVKDEALLNQFKAVNEGEVGRVIGALLWANRKVGAMLTTYNPVFTVMNGLRDYQAATVGMVRELGFGGAFGLAAEYRAAITAAMRAELGGKASPEYQLFKALGGTTGYAPMGDLKATENELKELMRQAKSRNLPLKAARKALELVESTNTAIENATRFAAFQAARKRGKTEAEATSLAKNITVNFNRKGTKTPWLSAFVLFLNPAIQDTARIARNLSDPKVQALIGTAMVGVFMLALMNADMGGDDDDGIAFWDKVPKDVKERNIVIMSPFGPTRNDAGQLEANYIKLPMPYGYNALKVLAEQIADQYRRSADPAAGRSPAESVAHVATALLNSIQPANAIGQSVEDGSNLVLAPFSNALGPIAQGLANKSGFGSPLHPENAQTRDLPDSSKVFAGQAGTVFDRTAKALNTATGGSKYEKGLIDVSPGALENAVRFYGGGIASFSLDLANAFYARQHLEREEMDAGRLPFARQLLGRINAETDRIGYDLLKKGEEATQPMEAARKAGDAEAIDAIEQRHGGMAWAGTQVRHVRQRLGELRRRELEVIESDATDREKLAELKDIREQVRLALQNWNTSYVELVRERAAANDARKAGT</sequence>
<comment type="caution">
    <text evidence="4">The sequence shown here is derived from an EMBL/GenBank/DDBJ whole genome shotgun (WGS) entry which is preliminary data.</text>
</comment>
<protein>
    <submittedName>
        <fullName evidence="4">LPD38 domain-containing protein</fullName>
    </submittedName>
</protein>
<feature type="domain" description="Large polyvalent protein associated" evidence="3">
    <location>
        <begin position="646"/>
        <end position="863"/>
    </location>
</feature>
<evidence type="ECO:0000313" key="5">
    <source>
        <dbReference type="Proteomes" id="UP001606303"/>
    </source>
</evidence>
<reference evidence="4 5" key="1">
    <citation type="submission" date="2024-08" db="EMBL/GenBank/DDBJ databases">
        <authorList>
            <person name="Lu H."/>
        </authorList>
    </citation>
    <scope>NUCLEOTIDE SEQUENCE [LARGE SCALE GENOMIC DNA]</scope>
    <source>
        <strain evidence="4 5">BYS87W</strain>
    </source>
</reference>
<dbReference type="InterPro" id="IPR040561">
    <property type="entry name" value="LPD38"/>
</dbReference>
<dbReference type="Pfam" id="PF18857">
    <property type="entry name" value="LPD38"/>
    <property type="match status" value="1"/>
</dbReference>
<feature type="compositionally biased region" description="Low complexity" evidence="2">
    <location>
        <begin position="77"/>
        <end position="93"/>
    </location>
</feature>
<keyword evidence="5" id="KW-1185">Reference proteome</keyword>
<name>A0ABW7GZV7_9BURK</name>
<feature type="coiled-coil region" evidence="1">
    <location>
        <begin position="504"/>
        <end position="548"/>
    </location>
</feature>
<evidence type="ECO:0000256" key="2">
    <source>
        <dbReference type="SAM" id="MobiDB-lite"/>
    </source>
</evidence>
<evidence type="ECO:0000259" key="3">
    <source>
        <dbReference type="Pfam" id="PF18857"/>
    </source>
</evidence>